<evidence type="ECO:0000256" key="3">
    <source>
        <dbReference type="ARBA" id="ARBA00022829"/>
    </source>
</evidence>
<dbReference type="InterPro" id="IPR005234">
    <property type="entry name" value="ScpB_csome_segregation"/>
</dbReference>
<dbReference type="Gene3D" id="1.10.10.10">
    <property type="entry name" value="Winged helix-like DNA-binding domain superfamily/Winged helix DNA-binding domain"/>
    <property type="match status" value="2"/>
</dbReference>
<keyword evidence="6" id="KW-1185">Reference proteome</keyword>
<dbReference type="InterPro" id="IPR036390">
    <property type="entry name" value="WH_DNA-bd_sf"/>
</dbReference>
<keyword evidence="3" id="KW-0159">Chromosome partition</keyword>
<dbReference type="InterPro" id="IPR036388">
    <property type="entry name" value="WH-like_DNA-bd_sf"/>
</dbReference>
<dbReference type="Proteomes" id="UP000187408">
    <property type="component" value="Unassembled WGS sequence"/>
</dbReference>
<name>A0A1R1MMZ0_9BACT</name>
<dbReference type="PIRSF" id="PIRSF019345">
    <property type="entry name" value="ScpB"/>
    <property type="match status" value="1"/>
</dbReference>
<evidence type="ECO:0000256" key="4">
    <source>
        <dbReference type="ARBA" id="ARBA00023306"/>
    </source>
</evidence>
<sequence length="169" mass="19134">MQEVEKILEAVIFVSEEPVTIEEIARKLELNIDELQKAFKRIKSKYSDGGVILKEVAGGYKFYTAPEISSYVKKFVEDKPIKLSKHLLEVLAIVAYKQPVTKKEIETIRGRTADGAIKSLLEKRLIQVVGRKKGPGRPKLYGTTNDFLVHFGLKSIEDLPSVDLEELFE</sequence>
<dbReference type="AlphaFoldDB" id="A0A1R1MMZ0"/>
<evidence type="ECO:0000256" key="2">
    <source>
        <dbReference type="ARBA" id="ARBA00022618"/>
    </source>
</evidence>
<dbReference type="PANTHER" id="PTHR34298">
    <property type="entry name" value="SEGREGATION AND CONDENSATION PROTEIN B"/>
    <property type="match status" value="1"/>
</dbReference>
<dbReference type="GO" id="GO:0051304">
    <property type="term" value="P:chromosome separation"/>
    <property type="evidence" value="ECO:0007669"/>
    <property type="project" value="InterPro"/>
</dbReference>
<keyword evidence="4" id="KW-0131">Cell cycle</keyword>
<dbReference type="OrthoDB" id="9806226at2"/>
<evidence type="ECO:0000256" key="1">
    <source>
        <dbReference type="ARBA" id="ARBA00022490"/>
    </source>
</evidence>
<keyword evidence="2" id="KW-0132">Cell division</keyword>
<dbReference type="RefSeq" id="WP_076712294.1">
    <property type="nucleotide sequence ID" value="NZ_MOEN01000003.1"/>
</dbReference>
<proteinExistence type="predicted"/>
<dbReference type="GO" id="GO:0051301">
    <property type="term" value="P:cell division"/>
    <property type="evidence" value="ECO:0007669"/>
    <property type="project" value="UniProtKB-KW"/>
</dbReference>
<dbReference type="PANTHER" id="PTHR34298:SF2">
    <property type="entry name" value="SEGREGATION AND CONDENSATION PROTEIN B"/>
    <property type="match status" value="1"/>
</dbReference>
<evidence type="ECO:0000313" key="6">
    <source>
        <dbReference type="Proteomes" id="UP000187408"/>
    </source>
</evidence>
<dbReference type="NCBIfam" id="TIGR00281">
    <property type="entry name" value="SMC-Scp complex subunit ScpB"/>
    <property type="match status" value="1"/>
</dbReference>
<reference evidence="5 6" key="1">
    <citation type="submission" date="2016-10" db="EMBL/GenBank/DDBJ databases">
        <title>Genome sequence of a sulfur-reducing bacterium Desulfurobacterium indicum K6013.</title>
        <authorList>
            <person name="Cao J."/>
            <person name="Shao Z."/>
            <person name="Alain K."/>
            <person name="Jebbar M."/>
        </authorList>
    </citation>
    <scope>NUCLEOTIDE SEQUENCE [LARGE SCALE GENOMIC DNA]</scope>
    <source>
        <strain evidence="5 6">K6013</strain>
    </source>
</reference>
<dbReference type="STRING" id="1914305.BLW93_01215"/>
<organism evidence="5 6">
    <name type="scientific">Desulfurobacterium indicum</name>
    <dbReference type="NCBI Taxonomy" id="1914305"/>
    <lineage>
        <taxon>Bacteria</taxon>
        <taxon>Pseudomonadati</taxon>
        <taxon>Aquificota</taxon>
        <taxon>Aquificia</taxon>
        <taxon>Desulfurobacteriales</taxon>
        <taxon>Desulfurobacteriaceae</taxon>
        <taxon>Desulfurobacterium</taxon>
    </lineage>
</organism>
<accession>A0A1R1MMZ0</accession>
<dbReference type="SUPFAM" id="SSF46785">
    <property type="entry name" value="Winged helix' DNA-binding domain"/>
    <property type="match status" value="2"/>
</dbReference>
<gene>
    <name evidence="5" type="ORF">BLW93_01215</name>
</gene>
<comment type="caution">
    <text evidence="5">The sequence shown here is derived from an EMBL/GenBank/DDBJ whole genome shotgun (WGS) entry which is preliminary data.</text>
</comment>
<dbReference type="Pfam" id="PF04079">
    <property type="entry name" value="SMC_ScpB"/>
    <property type="match status" value="1"/>
</dbReference>
<protein>
    <submittedName>
        <fullName evidence="5">SMC-Scp complex subunit ScpB</fullName>
    </submittedName>
</protein>
<evidence type="ECO:0000313" key="5">
    <source>
        <dbReference type="EMBL" id="OMH41137.1"/>
    </source>
</evidence>
<dbReference type="EMBL" id="MOEN01000003">
    <property type="protein sequence ID" value="OMH41137.1"/>
    <property type="molecule type" value="Genomic_DNA"/>
</dbReference>
<keyword evidence="1" id="KW-0963">Cytoplasm</keyword>